<proteinExistence type="inferred from homology"/>
<accession>A0AAW1P730</accession>
<keyword evidence="4 6" id="KW-1133">Transmembrane helix</keyword>
<gene>
    <name evidence="7" type="ORF">WJX72_010007</name>
</gene>
<dbReference type="AlphaFoldDB" id="A0AAW1P730"/>
<keyword evidence="5 6" id="KW-0472">Membrane</keyword>
<dbReference type="Proteomes" id="UP001489004">
    <property type="component" value="Unassembled WGS sequence"/>
</dbReference>
<keyword evidence="3 6" id="KW-0812">Transmembrane</keyword>
<comment type="similarity">
    <text evidence="2">Belongs to the cornichon family.</text>
</comment>
<protein>
    <submittedName>
        <fullName evidence="7">Uncharacterized protein</fullName>
    </submittedName>
</protein>
<dbReference type="PANTHER" id="PTHR12290">
    <property type="entry name" value="CORNICHON-RELATED"/>
    <property type="match status" value="1"/>
</dbReference>
<dbReference type="GO" id="GO:0016192">
    <property type="term" value="P:vesicle-mediated transport"/>
    <property type="evidence" value="ECO:0007669"/>
    <property type="project" value="InterPro"/>
</dbReference>
<evidence type="ECO:0000256" key="5">
    <source>
        <dbReference type="ARBA" id="ARBA00023136"/>
    </source>
</evidence>
<feature type="transmembrane region" description="Helical" evidence="6">
    <location>
        <begin position="6"/>
        <end position="27"/>
    </location>
</feature>
<feature type="transmembrane region" description="Helical" evidence="6">
    <location>
        <begin position="111"/>
        <end position="129"/>
    </location>
</feature>
<evidence type="ECO:0000256" key="3">
    <source>
        <dbReference type="ARBA" id="ARBA00022692"/>
    </source>
</evidence>
<evidence type="ECO:0000313" key="7">
    <source>
        <dbReference type="EMBL" id="KAK9809141.1"/>
    </source>
</evidence>
<sequence length="157" mass="17740">MSWDFLVWLLSFIIQAALLGVTMYGLITLSDLENDFINPHDASAGVNRWVVPELIAQGSMSVLLLGTGKWIAGPLHALLTAFNVRVWMRQEHRLDVTEVFKQLPREKKIRIFKLVFYLVSFVLIIYRLVESAVNALLTPAGRETAKSLFDDAAATMY</sequence>
<comment type="caution">
    <text evidence="7">The sequence shown here is derived from an EMBL/GenBank/DDBJ whole genome shotgun (WGS) entry which is preliminary data.</text>
</comment>
<evidence type="ECO:0000256" key="4">
    <source>
        <dbReference type="ARBA" id="ARBA00022989"/>
    </source>
</evidence>
<dbReference type="Pfam" id="PF03311">
    <property type="entry name" value="Cornichon"/>
    <property type="match status" value="1"/>
</dbReference>
<evidence type="ECO:0000256" key="1">
    <source>
        <dbReference type="ARBA" id="ARBA00004141"/>
    </source>
</evidence>
<dbReference type="EMBL" id="JALJOR010000011">
    <property type="protein sequence ID" value="KAK9809141.1"/>
    <property type="molecule type" value="Genomic_DNA"/>
</dbReference>
<organism evidence="7 8">
    <name type="scientific">[Myrmecia] bisecta</name>
    <dbReference type="NCBI Taxonomy" id="41462"/>
    <lineage>
        <taxon>Eukaryota</taxon>
        <taxon>Viridiplantae</taxon>
        <taxon>Chlorophyta</taxon>
        <taxon>core chlorophytes</taxon>
        <taxon>Trebouxiophyceae</taxon>
        <taxon>Trebouxiales</taxon>
        <taxon>Trebouxiaceae</taxon>
        <taxon>Myrmecia</taxon>
    </lineage>
</organism>
<dbReference type="InterPro" id="IPR003377">
    <property type="entry name" value="Cornichon"/>
</dbReference>
<name>A0AAW1P730_9CHLO</name>
<dbReference type="GO" id="GO:0016020">
    <property type="term" value="C:membrane"/>
    <property type="evidence" value="ECO:0007669"/>
    <property type="project" value="UniProtKB-SubCell"/>
</dbReference>
<comment type="subcellular location">
    <subcellularLocation>
        <location evidence="1">Membrane</location>
        <topology evidence="1">Multi-pass membrane protein</topology>
    </subcellularLocation>
</comment>
<dbReference type="SMART" id="SM01398">
    <property type="entry name" value="Cornichon"/>
    <property type="match status" value="1"/>
</dbReference>
<evidence type="ECO:0000256" key="2">
    <source>
        <dbReference type="ARBA" id="ARBA00010095"/>
    </source>
</evidence>
<evidence type="ECO:0000256" key="6">
    <source>
        <dbReference type="SAM" id="Phobius"/>
    </source>
</evidence>
<keyword evidence="8" id="KW-1185">Reference proteome</keyword>
<reference evidence="7 8" key="1">
    <citation type="journal article" date="2024" name="Nat. Commun.">
        <title>Phylogenomics reveals the evolutionary origins of lichenization in chlorophyte algae.</title>
        <authorList>
            <person name="Puginier C."/>
            <person name="Libourel C."/>
            <person name="Otte J."/>
            <person name="Skaloud P."/>
            <person name="Haon M."/>
            <person name="Grisel S."/>
            <person name="Petersen M."/>
            <person name="Berrin J.G."/>
            <person name="Delaux P.M."/>
            <person name="Dal Grande F."/>
            <person name="Keller J."/>
        </authorList>
    </citation>
    <scope>NUCLEOTIDE SEQUENCE [LARGE SCALE GENOMIC DNA]</scope>
    <source>
        <strain evidence="7 8">SAG 2043</strain>
    </source>
</reference>
<evidence type="ECO:0000313" key="8">
    <source>
        <dbReference type="Proteomes" id="UP001489004"/>
    </source>
</evidence>